<dbReference type="InterPro" id="IPR005314">
    <property type="entry name" value="Peptidase_C50"/>
</dbReference>
<dbReference type="EC" id="3.4.22.49" evidence="2"/>
<dbReference type="Proteomes" id="UP001497472">
    <property type="component" value="Unassembled WGS sequence"/>
</dbReference>
<evidence type="ECO:0000313" key="6">
    <source>
        <dbReference type="EMBL" id="CAK1541451.1"/>
    </source>
</evidence>
<dbReference type="GO" id="GO:0006508">
    <property type="term" value="P:proteolysis"/>
    <property type="evidence" value="ECO:0007669"/>
    <property type="project" value="InterPro"/>
</dbReference>
<gene>
    <name evidence="6" type="ORF">LNINA_LOCUS1435</name>
</gene>
<dbReference type="GO" id="GO:0072686">
    <property type="term" value="C:mitotic spindle"/>
    <property type="evidence" value="ECO:0007669"/>
    <property type="project" value="TreeGrafter"/>
</dbReference>
<comment type="catalytic activity">
    <reaction evidence="1">
        <text>All bonds known to be hydrolyzed by this endopeptidase have arginine in P1 and an acidic residue in P4. P6 is often occupied by an acidic residue or by a hydroxy-amino-acid residue, the phosphorylation of which enhances cleavage.</text>
        <dbReference type="EC" id="3.4.22.49"/>
    </reaction>
</comment>
<dbReference type="Pfam" id="PF03568">
    <property type="entry name" value="Separin_C"/>
    <property type="match status" value="1"/>
</dbReference>
<dbReference type="EMBL" id="CAVLEF010000002">
    <property type="protein sequence ID" value="CAK1541451.1"/>
    <property type="molecule type" value="Genomic_DNA"/>
</dbReference>
<feature type="domain" description="Peptidase C50" evidence="5">
    <location>
        <begin position="471"/>
        <end position="568"/>
    </location>
</feature>
<sequence length="686" mass="77862">MEDFDIFTDEINFMKPVYTNILHDFVKDVPATPSSANYQSAQRLLAEECLLENKEECEFHFSESVSAAVRSLAVYREDQHEITGADKIKLIAPFTNICDRVETKSLDKEDDLLNTILSEGVKTLKLRSNEEIPFHKKYMRFGPHNNVKNLLKILNELPKEWTIVQLTARYNPKENVKPFSEYRTDIDGIFLSILTNNYTDKPLTVLVPANVTKEGELPLFKELYSILEDNYNIIDKAQYLNNKRLIRNYWSRREDIDLRIKSVINVMDKDWLGGWCSMLTGKLSDSKLRDRIIHFVDSAISDWGFIKLTAKQKILLYNLMDCSPVLQSQQIKSCIRQILTENGNNEELRNVRNSIKCQSCSNEFRFPNELCIKCLSQCFEEIHKFTLVDGIKAFSQVALKFKDDDQWADLKKAKRGPVIIIVDEMLDTFPWESLPALNQQPISRIENIHFLYSLFKTHEESIKNGYFVTKSEIGRYVINPGQDLQRMQLRMESFIKYWCGKWEGRVAEPPAPGELLNYLTEADIFLYCGHGDGCGSVCVGSGIGAGAGRCVCLLSGCGSVRLSGGEGRAPPAGPHHHLHVAKCPCVVGMLWEVTDLEVDKVVSTLVALSVASEAPLDWRHVGKTKWSQGEIDVSVEQKPRTPPERNLLRAICRAKQATNFLMISTSIVARGLPIKIIDSNPPNSSV</sequence>
<dbReference type="PANTHER" id="PTHR12792">
    <property type="entry name" value="EXTRA SPINDLE POLES 1-RELATED"/>
    <property type="match status" value="1"/>
</dbReference>
<dbReference type="GO" id="GO:0051307">
    <property type="term" value="P:meiotic chromosome separation"/>
    <property type="evidence" value="ECO:0007669"/>
    <property type="project" value="TreeGrafter"/>
</dbReference>
<dbReference type="GO" id="GO:0005737">
    <property type="term" value="C:cytoplasm"/>
    <property type="evidence" value="ECO:0007669"/>
    <property type="project" value="TreeGrafter"/>
</dbReference>
<protein>
    <recommendedName>
        <fullName evidence="2">separase</fullName>
        <ecNumber evidence="2">3.4.22.49</ecNumber>
    </recommendedName>
</protein>
<evidence type="ECO:0000256" key="3">
    <source>
        <dbReference type="ARBA" id="ARBA00022801"/>
    </source>
</evidence>
<organism evidence="6 7">
    <name type="scientific">Leptosia nina</name>
    <dbReference type="NCBI Taxonomy" id="320188"/>
    <lineage>
        <taxon>Eukaryota</taxon>
        <taxon>Metazoa</taxon>
        <taxon>Ecdysozoa</taxon>
        <taxon>Arthropoda</taxon>
        <taxon>Hexapoda</taxon>
        <taxon>Insecta</taxon>
        <taxon>Pterygota</taxon>
        <taxon>Neoptera</taxon>
        <taxon>Endopterygota</taxon>
        <taxon>Lepidoptera</taxon>
        <taxon>Glossata</taxon>
        <taxon>Ditrysia</taxon>
        <taxon>Papilionoidea</taxon>
        <taxon>Pieridae</taxon>
        <taxon>Pierinae</taxon>
        <taxon>Leptosia</taxon>
    </lineage>
</organism>
<keyword evidence="3" id="KW-0378">Hydrolase</keyword>
<dbReference type="GO" id="GO:0004197">
    <property type="term" value="F:cysteine-type endopeptidase activity"/>
    <property type="evidence" value="ECO:0007669"/>
    <property type="project" value="InterPro"/>
</dbReference>
<accession>A0AAV1IXT6</accession>
<evidence type="ECO:0000313" key="7">
    <source>
        <dbReference type="Proteomes" id="UP001497472"/>
    </source>
</evidence>
<evidence type="ECO:0000256" key="4">
    <source>
        <dbReference type="ARBA" id="ARBA00022829"/>
    </source>
</evidence>
<reference evidence="6 7" key="1">
    <citation type="submission" date="2023-11" db="EMBL/GenBank/DDBJ databases">
        <authorList>
            <person name="Okamura Y."/>
        </authorList>
    </citation>
    <scope>NUCLEOTIDE SEQUENCE [LARGE SCALE GENOMIC DNA]</scope>
</reference>
<dbReference type="PANTHER" id="PTHR12792:SF0">
    <property type="entry name" value="SEPARIN"/>
    <property type="match status" value="1"/>
</dbReference>
<keyword evidence="7" id="KW-1185">Reference proteome</keyword>
<keyword evidence="4" id="KW-0159">Chromosome partition</keyword>
<evidence type="ECO:0000256" key="2">
    <source>
        <dbReference type="ARBA" id="ARBA00012489"/>
    </source>
</evidence>
<name>A0AAV1IXT6_9NEOP</name>
<dbReference type="GO" id="GO:0005634">
    <property type="term" value="C:nucleus"/>
    <property type="evidence" value="ECO:0007669"/>
    <property type="project" value="InterPro"/>
</dbReference>
<evidence type="ECO:0000256" key="1">
    <source>
        <dbReference type="ARBA" id="ARBA00000451"/>
    </source>
</evidence>
<dbReference type="PROSITE" id="PS51700">
    <property type="entry name" value="SEPARIN"/>
    <property type="match status" value="1"/>
</dbReference>
<evidence type="ECO:0000259" key="5">
    <source>
        <dbReference type="PROSITE" id="PS51700"/>
    </source>
</evidence>
<dbReference type="AlphaFoldDB" id="A0AAV1IXT6"/>
<comment type="caution">
    <text evidence="6">The sequence shown here is derived from an EMBL/GenBank/DDBJ whole genome shotgun (WGS) entry which is preliminary data.</text>
</comment>
<proteinExistence type="predicted"/>
<dbReference type="InterPro" id="IPR030397">
    <property type="entry name" value="SEPARIN_core_dom"/>
</dbReference>